<feature type="transmembrane region" description="Helical" evidence="5">
    <location>
        <begin position="393"/>
        <end position="410"/>
    </location>
</feature>
<gene>
    <name evidence="7" type="ORF">E6K73_09375</name>
</gene>
<evidence type="ECO:0000256" key="1">
    <source>
        <dbReference type="ARBA" id="ARBA00004141"/>
    </source>
</evidence>
<proteinExistence type="predicted"/>
<keyword evidence="2 5" id="KW-0812">Transmembrane</keyword>
<name>A0A538SEG7_UNCEI</name>
<dbReference type="EMBL" id="VBOT01000116">
    <property type="protein sequence ID" value="TMQ49771.1"/>
    <property type="molecule type" value="Genomic_DNA"/>
</dbReference>
<feature type="transmembrane region" description="Helical" evidence="5">
    <location>
        <begin position="26"/>
        <end position="48"/>
    </location>
</feature>
<feature type="transmembrane region" description="Helical" evidence="5">
    <location>
        <begin position="60"/>
        <end position="80"/>
    </location>
</feature>
<dbReference type="PANTHER" id="PTHR37422">
    <property type="entry name" value="TEICHURONIC ACID BIOSYNTHESIS PROTEIN TUAE"/>
    <property type="match status" value="1"/>
</dbReference>
<sequence>MFFFHPAAHSIVGKAYFALTGLNSMFVPLGGNVFLQPAILLSAALLIMTPVANRLLPRRWDGVSIGLGLLFVGAVTGLAWNFRADVVAMTFCSVFLSGLFVFVSLVRYPLEESDIHTIFVALSLGLMFPLMAGLQVFYQNWGIPDLSTVIAAHSSANGIQAYEEVTFGSRGNTASLLVLVGPPLLALLFDRRRVSWPKAIYALCLALIVVNLVILQQRAAIFICLVSIAFLWCFKAKTVSSHILYLATGAVVLFAVTTYSPAVANLIDERFVPALTWDVDSDHSVSGRTEAIQEGVGLAVANLPFGLGPGSAVKVHSQGSAHQFNVQQGLENGVIGFLGSVVLSISALLLLIRAISAGDRLPATRWRFIFAVGPASYLVHGVLANVAINFGWVNTWVVLFVGMLALALSADRDIPAEVSEVRRSLVRTPPPFRRPPQVAVPLQVLLTRQS</sequence>
<feature type="transmembrane region" description="Helical" evidence="5">
    <location>
        <begin position="172"/>
        <end position="189"/>
    </location>
</feature>
<dbReference type="Pfam" id="PF04932">
    <property type="entry name" value="Wzy_C"/>
    <property type="match status" value="1"/>
</dbReference>
<feature type="transmembrane region" description="Helical" evidence="5">
    <location>
        <begin position="368"/>
        <end position="387"/>
    </location>
</feature>
<evidence type="ECO:0000256" key="3">
    <source>
        <dbReference type="ARBA" id="ARBA00022989"/>
    </source>
</evidence>
<evidence type="ECO:0000256" key="4">
    <source>
        <dbReference type="ARBA" id="ARBA00023136"/>
    </source>
</evidence>
<protein>
    <recommendedName>
        <fullName evidence="6">O-antigen ligase-related domain-containing protein</fullName>
    </recommendedName>
</protein>
<feature type="transmembrane region" description="Helical" evidence="5">
    <location>
        <begin position="334"/>
        <end position="356"/>
    </location>
</feature>
<feature type="transmembrane region" description="Helical" evidence="5">
    <location>
        <begin position="220"/>
        <end position="236"/>
    </location>
</feature>
<accession>A0A538SEG7</accession>
<evidence type="ECO:0000313" key="7">
    <source>
        <dbReference type="EMBL" id="TMQ49771.1"/>
    </source>
</evidence>
<dbReference type="PANTHER" id="PTHR37422:SF13">
    <property type="entry name" value="LIPOPOLYSACCHARIDE BIOSYNTHESIS PROTEIN PA4999-RELATED"/>
    <property type="match status" value="1"/>
</dbReference>
<dbReference type="AlphaFoldDB" id="A0A538SEG7"/>
<dbReference type="InterPro" id="IPR051533">
    <property type="entry name" value="WaaL-like"/>
</dbReference>
<keyword evidence="4 5" id="KW-0472">Membrane</keyword>
<evidence type="ECO:0000259" key="6">
    <source>
        <dbReference type="Pfam" id="PF04932"/>
    </source>
</evidence>
<feature type="transmembrane region" description="Helical" evidence="5">
    <location>
        <begin position="86"/>
        <end position="106"/>
    </location>
</feature>
<comment type="caution">
    <text evidence="7">The sequence shown here is derived from an EMBL/GenBank/DDBJ whole genome shotgun (WGS) entry which is preliminary data.</text>
</comment>
<comment type="subcellular location">
    <subcellularLocation>
        <location evidence="1">Membrane</location>
        <topology evidence="1">Multi-pass membrane protein</topology>
    </subcellularLocation>
</comment>
<feature type="domain" description="O-antigen ligase-related" evidence="6">
    <location>
        <begin position="204"/>
        <end position="338"/>
    </location>
</feature>
<organism evidence="7 8">
    <name type="scientific">Eiseniibacteriota bacterium</name>
    <dbReference type="NCBI Taxonomy" id="2212470"/>
    <lineage>
        <taxon>Bacteria</taxon>
        <taxon>Candidatus Eiseniibacteriota</taxon>
    </lineage>
</organism>
<evidence type="ECO:0000256" key="2">
    <source>
        <dbReference type="ARBA" id="ARBA00022692"/>
    </source>
</evidence>
<evidence type="ECO:0000256" key="5">
    <source>
        <dbReference type="SAM" id="Phobius"/>
    </source>
</evidence>
<evidence type="ECO:0000313" key="8">
    <source>
        <dbReference type="Proteomes" id="UP000320184"/>
    </source>
</evidence>
<reference evidence="7 8" key="1">
    <citation type="journal article" date="2019" name="Nat. Microbiol.">
        <title>Mediterranean grassland soil C-N compound turnover is dependent on rainfall and depth, and is mediated by genomically divergent microorganisms.</title>
        <authorList>
            <person name="Diamond S."/>
            <person name="Andeer P.F."/>
            <person name="Li Z."/>
            <person name="Crits-Christoph A."/>
            <person name="Burstein D."/>
            <person name="Anantharaman K."/>
            <person name="Lane K.R."/>
            <person name="Thomas B.C."/>
            <person name="Pan C."/>
            <person name="Northen T.R."/>
            <person name="Banfield J.F."/>
        </authorList>
    </citation>
    <scope>NUCLEOTIDE SEQUENCE [LARGE SCALE GENOMIC DNA]</scope>
    <source>
        <strain evidence="7">WS_3</strain>
    </source>
</reference>
<dbReference type="Proteomes" id="UP000320184">
    <property type="component" value="Unassembled WGS sequence"/>
</dbReference>
<dbReference type="InterPro" id="IPR007016">
    <property type="entry name" value="O-antigen_ligase-rel_domated"/>
</dbReference>
<dbReference type="GO" id="GO:0016020">
    <property type="term" value="C:membrane"/>
    <property type="evidence" value="ECO:0007669"/>
    <property type="project" value="UniProtKB-SubCell"/>
</dbReference>
<feature type="transmembrane region" description="Helical" evidence="5">
    <location>
        <begin position="243"/>
        <end position="267"/>
    </location>
</feature>
<keyword evidence="3 5" id="KW-1133">Transmembrane helix</keyword>
<feature type="transmembrane region" description="Helical" evidence="5">
    <location>
        <begin position="118"/>
        <end position="138"/>
    </location>
</feature>
<feature type="transmembrane region" description="Helical" evidence="5">
    <location>
        <begin position="196"/>
        <end position="214"/>
    </location>
</feature>